<comment type="caution">
    <text evidence="1">The sequence shown here is derived from an EMBL/GenBank/DDBJ whole genome shotgun (WGS) entry which is preliminary data.</text>
</comment>
<gene>
    <name evidence="1" type="ORF">LCGC14_2161500</name>
</gene>
<proteinExistence type="predicted"/>
<protein>
    <submittedName>
        <fullName evidence="1">Uncharacterized protein</fullName>
    </submittedName>
</protein>
<sequence length="52" mass="6065">MFSYYNDKLMRSNTKKFVLGKLKHDYLDRLISDIEIDDKRVILGSKIGEDAA</sequence>
<feature type="non-terminal residue" evidence="1">
    <location>
        <position position="52"/>
    </location>
</feature>
<reference evidence="1" key="1">
    <citation type="journal article" date="2015" name="Nature">
        <title>Complex archaea that bridge the gap between prokaryotes and eukaryotes.</title>
        <authorList>
            <person name="Spang A."/>
            <person name="Saw J.H."/>
            <person name="Jorgensen S.L."/>
            <person name="Zaremba-Niedzwiedzka K."/>
            <person name="Martijn J."/>
            <person name="Lind A.E."/>
            <person name="van Eijk R."/>
            <person name="Schleper C."/>
            <person name="Guy L."/>
            <person name="Ettema T.J."/>
        </authorList>
    </citation>
    <scope>NUCLEOTIDE SEQUENCE</scope>
</reference>
<dbReference type="AlphaFoldDB" id="A0A0F9DSK5"/>
<evidence type="ECO:0000313" key="1">
    <source>
        <dbReference type="EMBL" id="KKL64788.1"/>
    </source>
</evidence>
<organism evidence="1">
    <name type="scientific">marine sediment metagenome</name>
    <dbReference type="NCBI Taxonomy" id="412755"/>
    <lineage>
        <taxon>unclassified sequences</taxon>
        <taxon>metagenomes</taxon>
        <taxon>ecological metagenomes</taxon>
    </lineage>
</organism>
<accession>A0A0F9DSK5</accession>
<name>A0A0F9DSK5_9ZZZZ</name>
<dbReference type="EMBL" id="LAZR01027740">
    <property type="protein sequence ID" value="KKL64788.1"/>
    <property type="molecule type" value="Genomic_DNA"/>
</dbReference>